<accession>A0A927BP60</accession>
<reference evidence="20" key="1">
    <citation type="journal article" date="2020" name="PLoS ONE">
        <title>Isolation and characterization of Streptomyces bacteriophages and Streptomyces strains encoding biosynthetic arsenals: Streptomyces strains and phages for antibiotic discovery.</title>
        <authorList>
            <person name="Montano E.T."/>
            <person name="Nideffer J.F."/>
            <person name="Brumage L."/>
            <person name="Erb M."/>
            <person name="Derman A.I."/>
            <person name="Davis J.P."/>
            <person name="Estrada E."/>
            <person name="Fu S."/>
            <person name="Le D."/>
            <person name="Vuppala A."/>
            <person name="Tran C."/>
            <person name="Luterstein E."/>
            <person name="Lakkaraju S."/>
            <person name="Panchagnula S."/>
            <person name="Ren C."/>
            <person name="Doan J."/>
            <person name="Tran S."/>
            <person name="Soriano J."/>
            <person name="Fujita Y."/>
            <person name="Gutala P."/>
            <person name="Fujii Q."/>
            <person name="Lee M."/>
            <person name="Bui A."/>
            <person name="Villarreal C."/>
            <person name="Shing S.R."/>
            <person name="Kim S."/>
            <person name="Freeman D."/>
            <person name="Racha V."/>
            <person name="Ho A."/>
            <person name="Kumar P."/>
            <person name="Falah K."/>
            <person name="Dawson T."/>
            <person name="Enustun E."/>
            <person name="Prichard A."/>
            <person name="Gomez A."/>
            <person name="Khanna K."/>
            <person name="Trigg S."/>
            <person name="Fernandez L."/>
            <person name="Pogliano K."/>
            <person name="Pogliano J."/>
        </authorList>
    </citation>
    <scope>NUCLEOTIDE SEQUENCE</scope>
    <source>
        <strain evidence="20">QF2</strain>
    </source>
</reference>
<evidence type="ECO:0000256" key="19">
    <source>
        <dbReference type="HAMAP-Rule" id="MF_00719"/>
    </source>
</evidence>
<evidence type="ECO:0000256" key="12">
    <source>
        <dbReference type="ARBA" id="ARBA00022989"/>
    </source>
</evidence>
<keyword evidence="7 19" id="KW-1003">Cell membrane</keyword>
<comment type="similarity">
    <text evidence="4 19">Belongs to the CobS family.</text>
</comment>
<feature type="transmembrane region" description="Helical" evidence="19">
    <location>
        <begin position="29"/>
        <end position="49"/>
    </location>
</feature>
<evidence type="ECO:0000256" key="3">
    <source>
        <dbReference type="ARBA" id="ARBA00004663"/>
    </source>
</evidence>
<evidence type="ECO:0000256" key="7">
    <source>
        <dbReference type="ARBA" id="ARBA00022475"/>
    </source>
</evidence>
<name>A0A927BP60_STRGL</name>
<keyword evidence="12 19" id="KW-1133">Transmembrane helix</keyword>
<feature type="transmembrane region" description="Helical" evidence="19">
    <location>
        <begin position="137"/>
        <end position="159"/>
    </location>
</feature>
<feature type="transmembrane region" description="Helical" evidence="19">
    <location>
        <begin position="111"/>
        <end position="131"/>
    </location>
</feature>
<evidence type="ECO:0000256" key="16">
    <source>
        <dbReference type="ARBA" id="ARBA00032853"/>
    </source>
</evidence>
<evidence type="ECO:0000256" key="5">
    <source>
        <dbReference type="ARBA" id="ARBA00013200"/>
    </source>
</evidence>
<comment type="cofactor">
    <cofactor evidence="1 19">
        <name>Mg(2+)</name>
        <dbReference type="ChEBI" id="CHEBI:18420"/>
    </cofactor>
</comment>
<dbReference type="Pfam" id="PF02654">
    <property type="entry name" value="CobS"/>
    <property type="match status" value="1"/>
</dbReference>
<evidence type="ECO:0000256" key="9">
    <source>
        <dbReference type="ARBA" id="ARBA00022679"/>
    </source>
</evidence>
<feature type="transmembrane region" description="Helical" evidence="19">
    <location>
        <begin position="55"/>
        <end position="77"/>
    </location>
</feature>
<proteinExistence type="inferred from homology"/>
<evidence type="ECO:0000256" key="14">
    <source>
        <dbReference type="ARBA" id="ARBA00025228"/>
    </source>
</evidence>
<dbReference type="PANTHER" id="PTHR34148">
    <property type="entry name" value="ADENOSYLCOBINAMIDE-GDP RIBAZOLETRANSFERASE"/>
    <property type="match status" value="1"/>
</dbReference>
<protein>
    <recommendedName>
        <fullName evidence="6 19">Adenosylcobinamide-GDP ribazoletransferase</fullName>
        <ecNumber evidence="5 19">2.7.8.26</ecNumber>
    </recommendedName>
    <alternativeName>
        <fullName evidence="16 19">Cobalamin synthase</fullName>
    </alternativeName>
    <alternativeName>
        <fullName evidence="15 19">Cobalamin-5'-phosphate synthase</fullName>
    </alternativeName>
</protein>
<evidence type="ECO:0000256" key="11">
    <source>
        <dbReference type="ARBA" id="ARBA00022842"/>
    </source>
</evidence>
<comment type="caution">
    <text evidence="20">The sequence shown here is derived from an EMBL/GenBank/DDBJ whole genome shotgun (WGS) entry which is preliminary data.</text>
</comment>
<evidence type="ECO:0000256" key="1">
    <source>
        <dbReference type="ARBA" id="ARBA00001946"/>
    </source>
</evidence>
<dbReference type="AlphaFoldDB" id="A0A927BP60"/>
<keyword evidence="11 19" id="KW-0460">Magnesium</keyword>
<gene>
    <name evidence="19" type="primary">cobS</name>
    <name evidence="20" type="ORF">ID875_24600</name>
</gene>
<comment type="subcellular location">
    <subcellularLocation>
        <location evidence="2 19">Cell membrane</location>
        <topology evidence="2 19">Multi-pass membrane protein</topology>
    </subcellularLocation>
</comment>
<dbReference type="InterPro" id="IPR003805">
    <property type="entry name" value="CobS"/>
</dbReference>
<sequence length="260" mass="25581">MTSLNSHGVRFAFGTLTVLPVRVTRWDRATARAGMLCAPLAGLVVGLLAGGVGALSLLAGSGPLLAAVASVAVPAALTRGLHLDGLADTADGLGSGKPAEDALRIMKQSDIGPFGVITLLLVLLAQVAVLFELYGEGWAHGALGSAVAAVAARLALTLASRQGVLPARPEGLGATVAATVPARWALLAAGVTAALCAGAGAAFGPYGALHHALAVLGALAAAELLLRHCVRRFGGVTGDVFGGVEETAATAALVVLALGG</sequence>
<organism evidence="20">
    <name type="scientific">Streptomyces globisporus</name>
    <dbReference type="NCBI Taxonomy" id="1908"/>
    <lineage>
        <taxon>Bacteria</taxon>
        <taxon>Bacillati</taxon>
        <taxon>Actinomycetota</taxon>
        <taxon>Actinomycetes</taxon>
        <taxon>Kitasatosporales</taxon>
        <taxon>Streptomycetaceae</taxon>
        <taxon>Streptomyces</taxon>
    </lineage>
</organism>
<comment type="catalytic activity">
    <reaction evidence="17 19">
        <text>alpha-ribazole + adenosylcob(III)inamide-GDP = adenosylcob(III)alamin + GMP + H(+)</text>
        <dbReference type="Rhea" id="RHEA:16049"/>
        <dbReference type="ChEBI" id="CHEBI:10329"/>
        <dbReference type="ChEBI" id="CHEBI:15378"/>
        <dbReference type="ChEBI" id="CHEBI:18408"/>
        <dbReference type="ChEBI" id="CHEBI:58115"/>
        <dbReference type="ChEBI" id="CHEBI:60487"/>
        <dbReference type="EC" id="2.7.8.26"/>
    </reaction>
</comment>
<evidence type="ECO:0000256" key="18">
    <source>
        <dbReference type="ARBA" id="ARBA00049504"/>
    </source>
</evidence>
<keyword evidence="8 19" id="KW-0169">Cobalamin biosynthesis</keyword>
<evidence type="ECO:0000256" key="6">
    <source>
        <dbReference type="ARBA" id="ARBA00015850"/>
    </source>
</evidence>
<keyword evidence="9 19" id="KW-0808">Transferase</keyword>
<evidence type="ECO:0000256" key="2">
    <source>
        <dbReference type="ARBA" id="ARBA00004651"/>
    </source>
</evidence>
<evidence type="ECO:0000256" key="13">
    <source>
        <dbReference type="ARBA" id="ARBA00023136"/>
    </source>
</evidence>
<dbReference type="GO" id="GO:0008818">
    <property type="term" value="F:cobalamin 5'-phosphate synthase activity"/>
    <property type="evidence" value="ECO:0007669"/>
    <property type="project" value="UniProtKB-UniRule"/>
</dbReference>
<evidence type="ECO:0000256" key="17">
    <source>
        <dbReference type="ARBA" id="ARBA00048623"/>
    </source>
</evidence>
<comment type="pathway">
    <text evidence="3 19">Cofactor biosynthesis; adenosylcobalamin biosynthesis; adenosylcobalamin from cob(II)yrinate a,c-diamide: step 7/7.</text>
</comment>
<dbReference type="PANTHER" id="PTHR34148:SF1">
    <property type="entry name" value="ADENOSYLCOBINAMIDE-GDP RIBAZOLETRANSFERASE"/>
    <property type="match status" value="1"/>
</dbReference>
<dbReference type="HAMAP" id="MF_00719">
    <property type="entry name" value="CobS"/>
    <property type="match status" value="1"/>
</dbReference>
<comment type="function">
    <text evidence="14 19">Joins adenosylcobinamide-GDP and alpha-ribazole to generate adenosylcobalamin (Ado-cobalamin). Also synthesizes adenosylcobalamin 5'-phosphate from adenosylcobinamide-GDP and alpha-ribazole 5'-phosphate.</text>
</comment>
<feature type="transmembrane region" description="Helical" evidence="19">
    <location>
        <begin position="180"/>
        <end position="202"/>
    </location>
</feature>
<dbReference type="GO" id="GO:0005886">
    <property type="term" value="C:plasma membrane"/>
    <property type="evidence" value="ECO:0007669"/>
    <property type="project" value="UniProtKB-SubCell"/>
</dbReference>
<evidence type="ECO:0000256" key="10">
    <source>
        <dbReference type="ARBA" id="ARBA00022692"/>
    </source>
</evidence>
<evidence type="ECO:0000256" key="4">
    <source>
        <dbReference type="ARBA" id="ARBA00010561"/>
    </source>
</evidence>
<evidence type="ECO:0000256" key="8">
    <source>
        <dbReference type="ARBA" id="ARBA00022573"/>
    </source>
</evidence>
<dbReference type="EC" id="2.7.8.26" evidence="5 19"/>
<dbReference type="EMBL" id="JACWUS010000010">
    <property type="protein sequence ID" value="MBD2830181.1"/>
    <property type="molecule type" value="Genomic_DNA"/>
</dbReference>
<keyword evidence="10 19" id="KW-0812">Transmembrane</keyword>
<keyword evidence="13 19" id="KW-0472">Membrane</keyword>
<feature type="transmembrane region" description="Helical" evidence="19">
    <location>
        <begin position="208"/>
        <end position="226"/>
    </location>
</feature>
<dbReference type="GO" id="GO:0051073">
    <property type="term" value="F:adenosylcobinamide-GDP ribazoletransferase activity"/>
    <property type="evidence" value="ECO:0007669"/>
    <property type="project" value="UniProtKB-UniRule"/>
</dbReference>
<evidence type="ECO:0000256" key="15">
    <source>
        <dbReference type="ARBA" id="ARBA00032605"/>
    </source>
</evidence>
<dbReference type="GO" id="GO:0009236">
    <property type="term" value="P:cobalamin biosynthetic process"/>
    <property type="evidence" value="ECO:0007669"/>
    <property type="project" value="UniProtKB-UniRule"/>
</dbReference>
<evidence type="ECO:0000313" key="20">
    <source>
        <dbReference type="EMBL" id="MBD2830181.1"/>
    </source>
</evidence>
<comment type="catalytic activity">
    <reaction evidence="18 19">
        <text>alpha-ribazole 5'-phosphate + adenosylcob(III)inamide-GDP = adenosylcob(III)alamin 5'-phosphate + GMP + H(+)</text>
        <dbReference type="Rhea" id="RHEA:23560"/>
        <dbReference type="ChEBI" id="CHEBI:15378"/>
        <dbReference type="ChEBI" id="CHEBI:57918"/>
        <dbReference type="ChEBI" id="CHEBI:58115"/>
        <dbReference type="ChEBI" id="CHEBI:60487"/>
        <dbReference type="ChEBI" id="CHEBI:60493"/>
        <dbReference type="EC" id="2.7.8.26"/>
    </reaction>
</comment>